<accession>A0ABP6Q487</accession>
<reference evidence="2" key="1">
    <citation type="journal article" date="2019" name="Int. J. Syst. Evol. Microbiol.">
        <title>The Global Catalogue of Microorganisms (GCM) 10K type strain sequencing project: providing services to taxonomists for standard genome sequencing and annotation.</title>
        <authorList>
            <consortium name="The Broad Institute Genomics Platform"/>
            <consortium name="The Broad Institute Genome Sequencing Center for Infectious Disease"/>
            <person name="Wu L."/>
            <person name="Ma J."/>
        </authorList>
    </citation>
    <scope>NUCLEOTIDE SEQUENCE [LARGE SCALE GENOMIC DNA]</scope>
    <source>
        <strain evidence="2">JCM 9095</strain>
    </source>
</reference>
<sequence>MVPEGVRGTVLAGARTSCLGFVPGGAGTGCVGSYRVVPDGLRGTLLRWARIGRVGVVVPGGSGSGTTITCCRGGPLRSR</sequence>
<comment type="caution">
    <text evidence="1">The sequence shown here is derived from an EMBL/GenBank/DDBJ whole genome shotgun (WGS) entry which is preliminary data.</text>
</comment>
<dbReference type="EMBL" id="BAAAUH010000078">
    <property type="protein sequence ID" value="GAA3202994.1"/>
    <property type="molecule type" value="Genomic_DNA"/>
</dbReference>
<dbReference type="PROSITE" id="PS51257">
    <property type="entry name" value="PROKAR_LIPOPROTEIN"/>
    <property type="match status" value="1"/>
</dbReference>
<protein>
    <submittedName>
        <fullName evidence="1">Uncharacterized protein</fullName>
    </submittedName>
</protein>
<dbReference type="Proteomes" id="UP001501866">
    <property type="component" value="Unassembled WGS sequence"/>
</dbReference>
<name>A0ABP6Q487_9ACTN</name>
<keyword evidence="2" id="KW-1185">Reference proteome</keyword>
<organism evidence="1 2">
    <name type="scientific">Streptomyces virens</name>
    <dbReference type="NCBI Taxonomy" id="285572"/>
    <lineage>
        <taxon>Bacteria</taxon>
        <taxon>Bacillati</taxon>
        <taxon>Actinomycetota</taxon>
        <taxon>Actinomycetes</taxon>
        <taxon>Kitasatosporales</taxon>
        <taxon>Streptomycetaceae</taxon>
        <taxon>Streptomyces</taxon>
    </lineage>
</organism>
<evidence type="ECO:0000313" key="2">
    <source>
        <dbReference type="Proteomes" id="UP001501866"/>
    </source>
</evidence>
<evidence type="ECO:0000313" key="1">
    <source>
        <dbReference type="EMBL" id="GAA3202994.1"/>
    </source>
</evidence>
<gene>
    <name evidence="1" type="ORF">GCM10010451_61940</name>
</gene>
<proteinExistence type="predicted"/>